<evidence type="ECO:0000313" key="9">
    <source>
        <dbReference type="EMBL" id="KKK48576.1"/>
    </source>
</evidence>
<keyword evidence="5" id="KW-0067">ATP-binding</keyword>
<keyword evidence="3" id="KW-0436">Ligase</keyword>
<evidence type="ECO:0000256" key="3">
    <source>
        <dbReference type="ARBA" id="ARBA00022598"/>
    </source>
</evidence>
<name>A0A0F8YKF3_9ZZZZ</name>
<dbReference type="InterPro" id="IPR002302">
    <property type="entry name" value="Leu-tRNA-ligase"/>
</dbReference>
<evidence type="ECO:0000256" key="7">
    <source>
        <dbReference type="ARBA" id="ARBA00023146"/>
    </source>
</evidence>
<feature type="domain" description="Aminoacyl-tRNA synthetase class Ia" evidence="8">
    <location>
        <begin position="32"/>
        <end position="125"/>
    </location>
</feature>
<gene>
    <name evidence="9" type="ORF">LCGC14_3143730</name>
</gene>
<dbReference type="GO" id="GO:0006429">
    <property type="term" value="P:leucyl-tRNA aminoacylation"/>
    <property type="evidence" value="ECO:0007669"/>
    <property type="project" value="InterPro"/>
</dbReference>
<protein>
    <recommendedName>
        <fullName evidence="2">leucine--tRNA ligase</fullName>
        <ecNumber evidence="2">6.1.1.4</ecNumber>
    </recommendedName>
</protein>
<accession>A0A0F8YKF3</accession>
<dbReference type="InterPro" id="IPR002300">
    <property type="entry name" value="aa-tRNA-synth_Ia"/>
</dbReference>
<dbReference type="GO" id="GO:0005524">
    <property type="term" value="F:ATP binding"/>
    <property type="evidence" value="ECO:0007669"/>
    <property type="project" value="UniProtKB-KW"/>
</dbReference>
<comment type="caution">
    <text evidence="9">The sequence shown here is derived from an EMBL/GenBank/DDBJ whole genome shotgun (WGS) entry which is preliminary data.</text>
</comment>
<keyword evidence="6" id="KW-0648">Protein biosynthesis</keyword>
<dbReference type="EC" id="6.1.1.4" evidence="2"/>
<evidence type="ECO:0000256" key="2">
    <source>
        <dbReference type="ARBA" id="ARBA00013164"/>
    </source>
</evidence>
<evidence type="ECO:0000256" key="4">
    <source>
        <dbReference type="ARBA" id="ARBA00022741"/>
    </source>
</evidence>
<dbReference type="GO" id="GO:0004823">
    <property type="term" value="F:leucine-tRNA ligase activity"/>
    <property type="evidence" value="ECO:0007669"/>
    <property type="project" value="UniProtKB-EC"/>
</dbReference>
<keyword evidence="4" id="KW-0547">Nucleotide-binding</keyword>
<dbReference type="PANTHER" id="PTHR43740:SF2">
    <property type="entry name" value="LEUCINE--TRNA LIGASE, MITOCHONDRIAL"/>
    <property type="match status" value="1"/>
</dbReference>
<evidence type="ECO:0000259" key="8">
    <source>
        <dbReference type="Pfam" id="PF00133"/>
    </source>
</evidence>
<dbReference type="EMBL" id="LAZR01068998">
    <property type="protein sequence ID" value="KKK48576.1"/>
    <property type="molecule type" value="Genomic_DNA"/>
</dbReference>
<comment type="similarity">
    <text evidence="1">Belongs to the class-I aminoacyl-tRNA synthetase family.</text>
</comment>
<dbReference type="PANTHER" id="PTHR43740">
    <property type="entry name" value="LEUCYL-TRNA SYNTHETASE"/>
    <property type="match status" value="1"/>
</dbReference>
<evidence type="ECO:0000256" key="6">
    <source>
        <dbReference type="ARBA" id="ARBA00022917"/>
    </source>
</evidence>
<keyword evidence="7" id="KW-0030">Aminoacyl-tRNA synthetase</keyword>
<organism evidence="9">
    <name type="scientific">marine sediment metagenome</name>
    <dbReference type="NCBI Taxonomy" id="412755"/>
    <lineage>
        <taxon>unclassified sequences</taxon>
        <taxon>metagenomes</taxon>
        <taxon>ecological metagenomes</taxon>
    </lineage>
</organism>
<dbReference type="SUPFAM" id="SSF52374">
    <property type="entry name" value="Nucleotidylyl transferase"/>
    <property type="match status" value="1"/>
</dbReference>
<dbReference type="AlphaFoldDB" id="A0A0F8YKF3"/>
<evidence type="ECO:0000256" key="5">
    <source>
        <dbReference type="ARBA" id="ARBA00022840"/>
    </source>
</evidence>
<dbReference type="FunFam" id="3.40.50.620:FF:000056">
    <property type="entry name" value="Leucine--tRNA ligase"/>
    <property type="match status" value="1"/>
</dbReference>
<proteinExistence type="inferred from homology"/>
<evidence type="ECO:0000256" key="1">
    <source>
        <dbReference type="ARBA" id="ARBA00005594"/>
    </source>
</evidence>
<dbReference type="Gene3D" id="3.40.50.620">
    <property type="entry name" value="HUPs"/>
    <property type="match status" value="1"/>
</dbReference>
<dbReference type="GO" id="GO:0005829">
    <property type="term" value="C:cytosol"/>
    <property type="evidence" value="ECO:0007669"/>
    <property type="project" value="TreeGrafter"/>
</dbReference>
<dbReference type="Pfam" id="PF00133">
    <property type="entry name" value="tRNA-synt_1"/>
    <property type="match status" value="1"/>
</dbReference>
<reference evidence="9" key="1">
    <citation type="journal article" date="2015" name="Nature">
        <title>Complex archaea that bridge the gap between prokaryotes and eukaryotes.</title>
        <authorList>
            <person name="Spang A."/>
            <person name="Saw J.H."/>
            <person name="Jorgensen S.L."/>
            <person name="Zaremba-Niedzwiedzka K."/>
            <person name="Martijn J."/>
            <person name="Lind A.E."/>
            <person name="van Eijk R."/>
            <person name="Schleper C."/>
            <person name="Guy L."/>
            <person name="Ettema T.J."/>
        </authorList>
    </citation>
    <scope>NUCLEOTIDE SEQUENCE</scope>
</reference>
<sequence length="196" mass="23430">MLSLILAESSLELIPKELQNHNSVTSHSKKLGKKQIQYKLRDWVFSRQHYWGEPIPIIHCDKCGVVPVSEKDLPIELPYVKKYEPTDTGKSPLAVINDWVNIKCPKCKGNAKRETDTMPNWAGSNWYYLRYTDPSNDKVIADRKKSDYWMQVDWYNGGMEHTTLHLLYSRFIYKFLFDDRRHRLIYLRRHRRFFYA</sequence>
<dbReference type="InterPro" id="IPR014729">
    <property type="entry name" value="Rossmann-like_a/b/a_fold"/>
</dbReference>